<reference evidence="2" key="1">
    <citation type="submission" date="2017-06" db="EMBL/GenBank/DDBJ databases">
        <authorList>
            <person name="Varghese N."/>
            <person name="Submissions S."/>
        </authorList>
    </citation>
    <scope>NUCLEOTIDE SEQUENCE [LARGE SCALE GENOMIC DNA]</scope>
    <source>
        <strain evidence="2">Ca-68</strain>
    </source>
</reference>
<dbReference type="AlphaFoldDB" id="A0A238YTU5"/>
<organism evidence="1 2">
    <name type="scientific">Methylobacillus rhizosphaerae</name>
    <dbReference type="NCBI Taxonomy" id="551994"/>
    <lineage>
        <taxon>Bacteria</taxon>
        <taxon>Pseudomonadati</taxon>
        <taxon>Pseudomonadota</taxon>
        <taxon>Betaproteobacteria</taxon>
        <taxon>Nitrosomonadales</taxon>
        <taxon>Methylophilaceae</taxon>
        <taxon>Methylobacillus</taxon>
    </lineage>
</organism>
<evidence type="ECO:0008006" key="3">
    <source>
        <dbReference type="Google" id="ProtNLM"/>
    </source>
</evidence>
<dbReference type="EMBL" id="FZOA01000003">
    <property type="protein sequence ID" value="SNR73879.1"/>
    <property type="molecule type" value="Genomic_DNA"/>
</dbReference>
<sequence>MDNTEISHPVIKVISVWAAVGITSWADFAAFLAAVYSLILICEWVWKKVQSLRNG</sequence>
<accession>A0A238YTU5</accession>
<evidence type="ECO:0000313" key="1">
    <source>
        <dbReference type="EMBL" id="SNR73879.1"/>
    </source>
</evidence>
<name>A0A238YTU5_9PROT</name>
<keyword evidence="2" id="KW-1185">Reference proteome</keyword>
<evidence type="ECO:0000313" key="2">
    <source>
        <dbReference type="Proteomes" id="UP000198305"/>
    </source>
</evidence>
<dbReference type="Proteomes" id="UP000198305">
    <property type="component" value="Unassembled WGS sequence"/>
</dbReference>
<proteinExistence type="predicted"/>
<protein>
    <recommendedName>
        <fullName evidence="3">Holin</fullName>
    </recommendedName>
</protein>
<gene>
    <name evidence="1" type="ORF">SAMN05192560_0788</name>
</gene>